<feature type="region of interest" description="Disordered" evidence="4">
    <location>
        <begin position="261"/>
        <end position="299"/>
    </location>
</feature>
<name>A0AAN7TDA5_9EURO</name>
<dbReference type="EMBL" id="JAVRRJ010000001">
    <property type="protein sequence ID" value="KAK5090974.1"/>
    <property type="molecule type" value="Genomic_DNA"/>
</dbReference>
<dbReference type="CDD" id="cd06464">
    <property type="entry name" value="ACD_sHsps-like"/>
    <property type="match status" value="1"/>
</dbReference>
<comment type="similarity">
    <text evidence="2 3">Belongs to the small heat shock protein (HSP20) family.</text>
</comment>
<feature type="compositionally biased region" description="Polar residues" evidence="4">
    <location>
        <begin position="147"/>
        <end position="168"/>
    </location>
</feature>
<feature type="compositionally biased region" description="Low complexity" evidence="4">
    <location>
        <begin position="173"/>
        <end position="205"/>
    </location>
</feature>
<dbReference type="InterPro" id="IPR031107">
    <property type="entry name" value="Small_HSP"/>
</dbReference>
<dbReference type="Gene3D" id="2.60.40.790">
    <property type="match status" value="1"/>
</dbReference>
<keyword evidence="7" id="KW-1185">Reference proteome</keyword>
<dbReference type="Pfam" id="PF00011">
    <property type="entry name" value="HSP20"/>
    <property type="match status" value="1"/>
</dbReference>
<gene>
    <name evidence="6" type="ORF">LTR05_001152</name>
</gene>
<sequence length="299" mass="33278">MSIIYNPHRNHQRSYGNFHRGLTPWSRAPTSFTASPWGWGVEPFSFNEPFHAPFQSLFNDTFSQLERLTGEMNSHLNDAFGGGEGEGNVWQKMLTNTPKFDVKETEDAYVLEGELPGVAKSDISLNFVDDNTLVLKTKTETFREQKPAQQADSTTKQPDTSSQDTRMTGANPDATTSSTTENGTSNSDSNDKTVTTTTNNQTKDVAAPAQPTYHLTERTYGSFQRAFSFPAEVKHEDVKARLNNGVLTVTVPKVQKTAETEKKGRSVTVEDVKEDENIVPEAEMSGEEKEKEKEQKANL</sequence>
<dbReference type="InterPro" id="IPR008978">
    <property type="entry name" value="HSP20-like_chaperone"/>
</dbReference>
<feature type="compositionally biased region" description="Basic and acidic residues" evidence="4">
    <location>
        <begin position="286"/>
        <end position="299"/>
    </location>
</feature>
<proteinExistence type="inferred from homology"/>
<dbReference type="SUPFAM" id="SSF49764">
    <property type="entry name" value="HSP20-like chaperones"/>
    <property type="match status" value="1"/>
</dbReference>
<evidence type="ECO:0000256" key="4">
    <source>
        <dbReference type="SAM" id="MobiDB-lite"/>
    </source>
</evidence>
<dbReference type="InterPro" id="IPR002068">
    <property type="entry name" value="A-crystallin/Hsp20_dom"/>
</dbReference>
<evidence type="ECO:0000256" key="1">
    <source>
        <dbReference type="ARBA" id="ARBA00023016"/>
    </source>
</evidence>
<feature type="region of interest" description="Disordered" evidence="4">
    <location>
        <begin position="139"/>
        <end position="211"/>
    </location>
</feature>
<keyword evidence="1" id="KW-0346">Stress response</keyword>
<protein>
    <recommendedName>
        <fullName evidence="5">SHSP domain-containing protein</fullName>
    </recommendedName>
</protein>
<evidence type="ECO:0000313" key="6">
    <source>
        <dbReference type="EMBL" id="KAK5090974.1"/>
    </source>
</evidence>
<organism evidence="6 7">
    <name type="scientific">Lithohypha guttulata</name>
    <dbReference type="NCBI Taxonomy" id="1690604"/>
    <lineage>
        <taxon>Eukaryota</taxon>
        <taxon>Fungi</taxon>
        <taxon>Dikarya</taxon>
        <taxon>Ascomycota</taxon>
        <taxon>Pezizomycotina</taxon>
        <taxon>Eurotiomycetes</taxon>
        <taxon>Chaetothyriomycetidae</taxon>
        <taxon>Chaetothyriales</taxon>
        <taxon>Trichomeriaceae</taxon>
        <taxon>Lithohypha</taxon>
    </lineage>
</organism>
<evidence type="ECO:0000259" key="5">
    <source>
        <dbReference type="PROSITE" id="PS01031"/>
    </source>
</evidence>
<comment type="caution">
    <text evidence="6">The sequence shown here is derived from an EMBL/GenBank/DDBJ whole genome shotgun (WGS) entry which is preliminary data.</text>
</comment>
<dbReference type="PROSITE" id="PS01031">
    <property type="entry name" value="SHSP"/>
    <property type="match status" value="1"/>
</dbReference>
<evidence type="ECO:0000256" key="3">
    <source>
        <dbReference type="RuleBase" id="RU003616"/>
    </source>
</evidence>
<reference evidence="6 7" key="1">
    <citation type="submission" date="2023-08" db="EMBL/GenBank/DDBJ databases">
        <title>Black Yeasts Isolated from many extreme environments.</title>
        <authorList>
            <person name="Coleine C."/>
            <person name="Stajich J.E."/>
            <person name="Selbmann L."/>
        </authorList>
    </citation>
    <scope>NUCLEOTIDE SEQUENCE [LARGE SCALE GENOMIC DNA]</scope>
    <source>
        <strain evidence="6 7">CCFEE 5910</strain>
    </source>
</reference>
<feature type="domain" description="SHSP" evidence="5">
    <location>
        <begin position="91"/>
        <end position="270"/>
    </location>
</feature>
<evidence type="ECO:0000256" key="2">
    <source>
        <dbReference type="PROSITE-ProRule" id="PRU00285"/>
    </source>
</evidence>
<evidence type="ECO:0000313" key="7">
    <source>
        <dbReference type="Proteomes" id="UP001309876"/>
    </source>
</evidence>
<dbReference type="PANTHER" id="PTHR11527">
    <property type="entry name" value="HEAT-SHOCK PROTEIN 20 FAMILY MEMBER"/>
    <property type="match status" value="1"/>
</dbReference>
<dbReference type="AlphaFoldDB" id="A0AAN7TDA5"/>
<dbReference type="Proteomes" id="UP001309876">
    <property type="component" value="Unassembled WGS sequence"/>
</dbReference>
<feature type="compositionally biased region" description="Basic and acidic residues" evidence="4">
    <location>
        <begin position="261"/>
        <end position="271"/>
    </location>
</feature>
<accession>A0AAN7TDA5</accession>